<evidence type="ECO:0000313" key="1">
    <source>
        <dbReference type="EMBL" id="KAK8933192.1"/>
    </source>
</evidence>
<dbReference type="AlphaFoldDB" id="A0AAP0B8E3"/>
<dbReference type="EMBL" id="JBBWWQ010000013">
    <property type="protein sequence ID" value="KAK8933192.1"/>
    <property type="molecule type" value="Genomic_DNA"/>
</dbReference>
<keyword evidence="2" id="KW-1185">Reference proteome</keyword>
<dbReference type="PANTHER" id="PTHR33702">
    <property type="entry name" value="BNAA09G40010D PROTEIN"/>
    <property type="match status" value="1"/>
</dbReference>
<comment type="caution">
    <text evidence="1">The sequence shown here is derived from an EMBL/GenBank/DDBJ whole genome shotgun (WGS) entry which is preliminary data.</text>
</comment>
<dbReference type="PANTHER" id="PTHR33702:SF30">
    <property type="entry name" value="OS05G0576600 PROTEIN"/>
    <property type="match status" value="1"/>
</dbReference>
<reference evidence="1 2" key="1">
    <citation type="journal article" date="2022" name="Nat. Plants">
        <title>Genomes of leafy and leafless Platanthera orchids illuminate the evolution of mycoheterotrophy.</title>
        <authorList>
            <person name="Li M.H."/>
            <person name="Liu K.W."/>
            <person name="Li Z."/>
            <person name="Lu H.C."/>
            <person name="Ye Q.L."/>
            <person name="Zhang D."/>
            <person name="Wang J.Y."/>
            <person name="Li Y.F."/>
            <person name="Zhong Z.M."/>
            <person name="Liu X."/>
            <person name="Yu X."/>
            <person name="Liu D.K."/>
            <person name="Tu X.D."/>
            <person name="Liu B."/>
            <person name="Hao Y."/>
            <person name="Liao X.Y."/>
            <person name="Jiang Y.T."/>
            <person name="Sun W.H."/>
            <person name="Chen J."/>
            <person name="Chen Y.Q."/>
            <person name="Ai Y."/>
            <person name="Zhai J.W."/>
            <person name="Wu S.S."/>
            <person name="Zhou Z."/>
            <person name="Hsiao Y.Y."/>
            <person name="Wu W.L."/>
            <person name="Chen Y.Y."/>
            <person name="Lin Y.F."/>
            <person name="Hsu J.L."/>
            <person name="Li C.Y."/>
            <person name="Wang Z.W."/>
            <person name="Zhao X."/>
            <person name="Zhong W.Y."/>
            <person name="Ma X.K."/>
            <person name="Ma L."/>
            <person name="Huang J."/>
            <person name="Chen G.Z."/>
            <person name="Huang M.Z."/>
            <person name="Huang L."/>
            <person name="Peng D.H."/>
            <person name="Luo Y.B."/>
            <person name="Zou S.Q."/>
            <person name="Chen S.P."/>
            <person name="Lan S."/>
            <person name="Tsai W.C."/>
            <person name="Van de Peer Y."/>
            <person name="Liu Z.J."/>
        </authorList>
    </citation>
    <scope>NUCLEOTIDE SEQUENCE [LARGE SCALE GENOMIC DNA]</scope>
    <source>
        <strain evidence="1">Lor287</strain>
    </source>
</reference>
<protein>
    <submittedName>
        <fullName evidence="1">Uncharacterized protein</fullName>
    </submittedName>
</protein>
<name>A0AAP0B8E3_9ASPA</name>
<proteinExistence type="predicted"/>
<accession>A0AAP0B8E3</accession>
<dbReference type="Proteomes" id="UP001418222">
    <property type="component" value="Unassembled WGS sequence"/>
</dbReference>
<gene>
    <name evidence="1" type="ORF">KSP39_PZI015624</name>
</gene>
<evidence type="ECO:0000313" key="2">
    <source>
        <dbReference type="Proteomes" id="UP001418222"/>
    </source>
</evidence>
<organism evidence="1 2">
    <name type="scientific">Platanthera zijinensis</name>
    <dbReference type="NCBI Taxonomy" id="2320716"/>
    <lineage>
        <taxon>Eukaryota</taxon>
        <taxon>Viridiplantae</taxon>
        <taxon>Streptophyta</taxon>
        <taxon>Embryophyta</taxon>
        <taxon>Tracheophyta</taxon>
        <taxon>Spermatophyta</taxon>
        <taxon>Magnoliopsida</taxon>
        <taxon>Liliopsida</taxon>
        <taxon>Asparagales</taxon>
        <taxon>Orchidaceae</taxon>
        <taxon>Orchidoideae</taxon>
        <taxon>Orchideae</taxon>
        <taxon>Orchidinae</taxon>
        <taxon>Platanthera</taxon>
    </lineage>
</organism>
<sequence>MEGFAFQFCRAVQSYWRRRRYQRLETSKKASVKVVRLGGGGGCPTSAGVSLRRSFRLGRPAFRIRSKMLSPVRLLSRLRDIYVDSMLGLGGKGSGLSAAVGSEGLVNRRIPKRRPAKLKLTELDRRLQLEICRSIRSSGESAVF</sequence>